<feature type="domain" description="RNA polymerase sigma-70 region 2" evidence="5">
    <location>
        <begin position="25"/>
        <end position="91"/>
    </location>
</feature>
<reference evidence="7 8" key="1">
    <citation type="submission" date="2020-08" db="EMBL/GenBank/DDBJ databases">
        <title>Genome sequence of Erysipelothrix inopinata DSM 15511T.</title>
        <authorList>
            <person name="Hyun D.-W."/>
            <person name="Bae J.-W."/>
        </authorList>
    </citation>
    <scope>NUCLEOTIDE SEQUENCE [LARGE SCALE GENOMIC DNA]</scope>
    <source>
        <strain evidence="7 8">DSM 15511</strain>
    </source>
</reference>
<keyword evidence="8" id="KW-1185">Reference proteome</keyword>
<evidence type="ECO:0000256" key="3">
    <source>
        <dbReference type="ARBA" id="ARBA00023082"/>
    </source>
</evidence>
<dbReference type="GO" id="GO:0016987">
    <property type="term" value="F:sigma factor activity"/>
    <property type="evidence" value="ECO:0007669"/>
    <property type="project" value="UniProtKB-KW"/>
</dbReference>
<name>A0A7G9RYM9_9FIRM</name>
<dbReference type="SUPFAM" id="SSF88946">
    <property type="entry name" value="Sigma2 domain of RNA polymerase sigma factors"/>
    <property type="match status" value="1"/>
</dbReference>
<dbReference type="RefSeq" id="WP_187533827.1">
    <property type="nucleotide sequence ID" value="NZ_CBCSHU010000024.1"/>
</dbReference>
<evidence type="ECO:0000256" key="2">
    <source>
        <dbReference type="ARBA" id="ARBA00023015"/>
    </source>
</evidence>
<dbReference type="GO" id="GO:0003677">
    <property type="term" value="F:DNA binding"/>
    <property type="evidence" value="ECO:0007669"/>
    <property type="project" value="InterPro"/>
</dbReference>
<evidence type="ECO:0000259" key="5">
    <source>
        <dbReference type="Pfam" id="PF04542"/>
    </source>
</evidence>
<keyword evidence="2" id="KW-0805">Transcription regulation</keyword>
<evidence type="ECO:0000313" key="7">
    <source>
        <dbReference type="EMBL" id="QNN60704.1"/>
    </source>
</evidence>
<dbReference type="Gene3D" id="1.10.1740.10">
    <property type="match status" value="1"/>
</dbReference>
<dbReference type="InterPro" id="IPR013324">
    <property type="entry name" value="RNA_pol_sigma_r3/r4-like"/>
</dbReference>
<dbReference type="KEGG" id="eio:H9L01_10120"/>
<dbReference type="PANTHER" id="PTHR43133:SF51">
    <property type="entry name" value="RNA POLYMERASE SIGMA FACTOR"/>
    <property type="match status" value="1"/>
</dbReference>
<dbReference type="Gene3D" id="1.10.10.10">
    <property type="entry name" value="Winged helix-like DNA-binding domain superfamily/Winged helix DNA-binding domain"/>
    <property type="match status" value="1"/>
</dbReference>
<dbReference type="PANTHER" id="PTHR43133">
    <property type="entry name" value="RNA POLYMERASE ECF-TYPE SIGMA FACTO"/>
    <property type="match status" value="1"/>
</dbReference>
<gene>
    <name evidence="7" type="ORF">H9L01_10120</name>
</gene>
<dbReference type="GO" id="GO:0006352">
    <property type="term" value="P:DNA-templated transcription initiation"/>
    <property type="evidence" value="ECO:0007669"/>
    <property type="project" value="InterPro"/>
</dbReference>
<dbReference type="InterPro" id="IPR013249">
    <property type="entry name" value="RNA_pol_sigma70_r4_t2"/>
</dbReference>
<sequence>MGIRMSVSKDAKSIKSDRPKDFEELYNETHKMVFYIISRLVRNHHTVQDLVQDTYISAFENIDQLDDLDNFQAWVNRIASNKAKDFLKKKKPNLFTDLVKESDQDYTYEVKDTHTFDRPDIFAGNQEVTNVIQEVLFQIPEDQRLCVMMFYFEDMTTREIAESLNVSENSIKSRLRYAKEKIKHLLEAAEGDGFHLYGFNPLVFFIAGMKASPNIIPFDSGMVFQNITQSLNGAMSGATDNLILKHNSNQFSQTVQTFVVTACSLTLFMNMIMPQDDPFSLPYIDTKTSYENTLSDNQEVYDDQSLPSTTNNSTITHHSPDEPVTLMTQSEVNLIEYLDIRITGTSGNAVLALALKPTQDVGLNQYLQSIKINSNKNTKLKNNETISFEAQAPAHENYVLKKKTWDYTVSNLKENNQVTSSKPSGDISYVKDVKNFVDAYLSDTSILEMYLNQNQRDVEGNLLTFDAGSTYRKMTTHIGTDSKYRYGYVEYQIDANTIPVYLGILVKIPIESSDNLDVTSAVSKDASFNLKNYLGNDAIHWDQ</sequence>
<evidence type="ECO:0000259" key="6">
    <source>
        <dbReference type="Pfam" id="PF08281"/>
    </source>
</evidence>
<evidence type="ECO:0000256" key="1">
    <source>
        <dbReference type="ARBA" id="ARBA00010641"/>
    </source>
</evidence>
<evidence type="ECO:0000256" key="4">
    <source>
        <dbReference type="ARBA" id="ARBA00023163"/>
    </source>
</evidence>
<dbReference type="InterPro" id="IPR039425">
    <property type="entry name" value="RNA_pol_sigma-70-like"/>
</dbReference>
<protein>
    <submittedName>
        <fullName evidence="7">Sigma-70 family RNA polymerase sigma factor</fullName>
    </submittedName>
</protein>
<organism evidence="7 8">
    <name type="scientific">Erysipelothrix inopinata</name>
    <dbReference type="NCBI Taxonomy" id="225084"/>
    <lineage>
        <taxon>Bacteria</taxon>
        <taxon>Bacillati</taxon>
        <taxon>Bacillota</taxon>
        <taxon>Erysipelotrichia</taxon>
        <taxon>Erysipelotrichales</taxon>
        <taxon>Erysipelotrichaceae</taxon>
        <taxon>Erysipelothrix</taxon>
    </lineage>
</organism>
<dbReference type="Proteomes" id="UP000515928">
    <property type="component" value="Chromosome"/>
</dbReference>
<dbReference type="InterPro" id="IPR007627">
    <property type="entry name" value="RNA_pol_sigma70_r2"/>
</dbReference>
<dbReference type="NCBIfam" id="TIGR02937">
    <property type="entry name" value="sigma70-ECF"/>
    <property type="match status" value="1"/>
</dbReference>
<comment type="similarity">
    <text evidence="1">Belongs to the sigma-70 factor family. ECF subfamily.</text>
</comment>
<dbReference type="InterPro" id="IPR036388">
    <property type="entry name" value="WH-like_DNA-bd_sf"/>
</dbReference>
<dbReference type="InterPro" id="IPR014284">
    <property type="entry name" value="RNA_pol_sigma-70_dom"/>
</dbReference>
<dbReference type="AlphaFoldDB" id="A0A7G9RYM9"/>
<dbReference type="EMBL" id="CP060715">
    <property type="protein sequence ID" value="QNN60704.1"/>
    <property type="molecule type" value="Genomic_DNA"/>
</dbReference>
<keyword evidence="3" id="KW-0731">Sigma factor</keyword>
<feature type="domain" description="RNA polymerase sigma factor 70 region 4 type 2" evidence="6">
    <location>
        <begin position="132"/>
        <end position="182"/>
    </location>
</feature>
<accession>A0A7G9RYM9</accession>
<dbReference type="InterPro" id="IPR013325">
    <property type="entry name" value="RNA_pol_sigma_r2"/>
</dbReference>
<keyword evidence="4" id="KW-0804">Transcription</keyword>
<dbReference type="CDD" id="cd06171">
    <property type="entry name" value="Sigma70_r4"/>
    <property type="match status" value="1"/>
</dbReference>
<dbReference type="Pfam" id="PF04542">
    <property type="entry name" value="Sigma70_r2"/>
    <property type="match status" value="1"/>
</dbReference>
<dbReference type="Pfam" id="PF08281">
    <property type="entry name" value="Sigma70_r4_2"/>
    <property type="match status" value="1"/>
</dbReference>
<evidence type="ECO:0000313" key="8">
    <source>
        <dbReference type="Proteomes" id="UP000515928"/>
    </source>
</evidence>
<dbReference type="SUPFAM" id="SSF88659">
    <property type="entry name" value="Sigma3 and sigma4 domains of RNA polymerase sigma factors"/>
    <property type="match status" value="1"/>
</dbReference>
<proteinExistence type="inferred from homology"/>